<evidence type="ECO:0000256" key="4">
    <source>
        <dbReference type="ARBA" id="ARBA00011944"/>
    </source>
</evidence>
<proteinExistence type="inferred from homology"/>
<dbReference type="InterPro" id="IPR022412">
    <property type="entry name" value="Quinolinate_PRibosylTrfase_N"/>
</dbReference>
<dbReference type="Proteomes" id="UP000525652">
    <property type="component" value="Unassembled WGS sequence"/>
</dbReference>
<dbReference type="GO" id="GO:0004514">
    <property type="term" value="F:nicotinate-nucleotide diphosphorylase (carboxylating) activity"/>
    <property type="evidence" value="ECO:0007669"/>
    <property type="project" value="UniProtKB-EC"/>
</dbReference>
<evidence type="ECO:0000256" key="6">
    <source>
        <dbReference type="ARBA" id="ARBA00022676"/>
    </source>
</evidence>
<dbReference type="Pfam" id="PF02749">
    <property type="entry name" value="QRPTase_N"/>
    <property type="match status" value="1"/>
</dbReference>
<dbReference type="GO" id="GO:0009435">
    <property type="term" value="P:NAD+ biosynthetic process"/>
    <property type="evidence" value="ECO:0007669"/>
    <property type="project" value="UniProtKB-UniPathway"/>
</dbReference>
<dbReference type="InterPro" id="IPR027277">
    <property type="entry name" value="NadC/ModD"/>
</dbReference>
<evidence type="ECO:0000256" key="9">
    <source>
        <dbReference type="PIRNR" id="PIRNR006250"/>
    </source>
</evidence>
<evidence type="ECO:0000256" key="1">
    <source>
        <dbReference type="ARBA" id="ARBA00003237"/>
    </source>
</evidence>
<dbReference type="InterPro" id="IPR004393">
    <property type="entry name" value="NadC"/>
</dbReference>
<dbReference type="InterPro" id="IPR037128">
    <property type="entry name" value="Quinolinate_PRibosylTase_N_sf"/>
</dbReference>
<dbReference type="InterPro" id="IPR002638">
    <property type="entry name" value="Quinolinate_PRibosylTrfase_C"/>
</dbReference>
<keyword evidence="5" id="KW-0662">Pyridine nucleotide biosynthesis</keyword>
<dbReference type="AlphaFoldDB" id="A0A7X1AUD8"/>
<dbReference type="Gene3D" id="3.20.20.70">
    <property type="entry name" value="Aldolase class I"/>
    <property type="match status" value="1"/>
</dbReference>
<accession>A0A7X1AUD8</accession>
<feature type="domain" description="Quinolinate phosphoribosyl transferase N-terminal" evidence="11">
    <location>
        <begin position="64"/>
        <end position="149"/>
    </location>
</feature>
<dbReference type="SUPFAM" id="SSF54675">
    <property type="entry name" value="Nicotinate/Quinolinate PRTase N-terminal domain-like"/>
    <property type="match status" value="1"/>
</dbReference>
<dbReference type="RefSeq" id="WP_185690963.1">
    <property type="nucleotide sequence ID" value="NZ_JACHVA010000005.1"/>
</dbReference>
<reference evidence="12 13" key="1">
    <citation type="submission" date="2020-07" db="EMBL/GenBank/DDBJ databases">
        <authorList>
            <person name="Feng X."/>
        </authorList>
    </citation>
    <scope>NUCLEOTIDE SEQUENCE [LARGE SCALE GENOMIC DNA]</scope>
    <source>
        <strain evidence="12 13">JCM14086</strain>
    </source>
</reference>
<keyword evidence="13" id="KW-1185">Reference proteome</keyword>
<evidence type="ECO:0000256" key="5">
    <source>
        <dbReference type="ARBA" id="ARBA00022642"/>
    </source>
</evidence>
<name>A0A7X1AUD8_9BACT</name>
<dbReference type="NCBIfam" id="TIGR00078">
    <property type="entry name" value="nadC"/>
    <property type="match status" value="1"/>
</dbReference>
<dbReference type="GO" id="GO:0034213">
    <property type="term" value="P:quinolinate catabolic process"/>
    <property type="evidence" value="ECO:0007669"/>
    <property type="project" value="TreeGrafter"/>
</dbReference>
<dbReference type="Gene3D" id="3.90.1170.20">
    <property type="entry name" value="Quinolinate phosphoribosyl transferase, N-terminal domain"/>
    <property type="match status" value="1"/>
</dbReference>
<evidence type="ECO:0000313" key="12">
    <source>
        <dbReference type="EMBL" id="MBC2600205.1"/>
    </source>
</evidence>
<dbReference type="EMBL" id="JACHVA010000005">
    <property type="protein sequence ID" value="MBC2600205.1"/>
    <property type="molecule type" value="Genomic_DNA"/>
</dbReference>
<dbReference type="PANTHER" id="PTHR32179:SF3">
    <property type="entry name" value="NICOTINATE-NUCLEOTIDE PYROPHOSPHORYLASE [CARBOXYLATING]"/>
    <property type="match status" value="1"/>
</dbReference>
<dbReference type="EC" id="2.4.2.19" evidence="4"/>
<comment type="pathway">
    <text evidence="2">Cofactor biosynthesis; NAD(+) biosynthesis; nicotinate D-ribonucleotide from quinolinate: step 1/1.</text>
</comment>
<evidence type="ECO:0000259" key="11">
    <source>
        <dbReference type="Pfam" id="PF02749"/>
    </source>
</evidence>
<comment type="caution">
    <text evidence="12">The sequence shown here is derived from an EMBL/GenBank/DDBJ whole genome shotgun (WGS) entry which is preliminary data.</text>
</comment>
<dbReference type="GO" id="GO:0005737">
    <property type="term" value="C:cytoplasm"/>
    <property type="evidence" value="ECO:0007669"/>
    <property type="project" value="TreeGrafter"/>
</dbReference>
<dbReference type="UniPathway" id="UPA00253">
    <property type="reaction ID" value="UER00331"/>
</dbReference>
<evidence type="ECO:0000256" key="8">
    <source>
        <dbReference type="ARBA" id="ARBA00033102"/>
    </source>
</evidence>
<feature type="domain" description="Quinolinate phosphoribosyl transferase C-terminal" evidence="10">
    <location>
        <begin position="151"/>
        <end position="320"/>
    </location>
</feature>
<protein>
    <recommendedName>
        <fullName evidence="4">nicotinate-nucleotide diphosphorylase (carboxylating)</fullName>
        <ecNumber evidence="4">2.4.2.19</ecNumber>
    </recommendedName>
    <alternativeName>
        <fullName evidence="8">Quinolinate phosphoribosyltransferase [decarboxylating]</fullName>
    </alternativeName>
</protein>
<evidence type="ECO:0000256" key="7">
    <source>
        <dbReference type="ARBA" id="ARBA00022679"/>
    </source>
</evidence>
<dbReference type="InterPro" id="IPR036068">
    <property type="entry name" value="Nicotinate_pribotase-like_C"/>
</dbReference>
<gene>
    <name evidence="12" type="primary">nadC</name>
    <name evidence="12" type="ORF">H5P30_00250</name>
</gene>
<dbReference type="SUPFAM" id="SSF51690">
    <property type="entry name" value="Nicotinate/Quinolinate PRTase C-terminal domain-like"/>
    <property type="match status" value="1"/>
</dbReference>
<evidence type="ECO:0000256" key="2">
    <source>
        <dbReference type="ARBA" id="ARBA00004893"/>
    </source>
</evidence>
<sequence>MPSEKIPSLSDAALERRNRFREHFYRQVQWEDLDSAHVAELIDRAAKEDLAGAGFRYACEKPGDPTSELFLSPDQKVTATLVARQPMTVAGLRMAPAILDRFDSKLKIEFLVRDGESVSAKTALAEITGSAPSLFTAERTLLNFVQMLSGIATETHRLTKLLEATKTRLLDTRKTHPGYRALTKYAVSAGGGWNHRLGLYDRIMLKDNHLAANASSFESAFAEAVSKARDLRPDLPIEVEIDSLVQLPTVLSAEPDMILFDNFSTTDIQKAVSIVGGRCLTEISGNVTAESLPQLAPLGADFISTGATVHQSRWVDLGLDLAS</sequence>
<dbReference type="PIRSF" id="PIRSF006250">
    <property type="entry name" value="NadC_ModD"/>
    <property type="match status" value="1"/>
</dbReference>
<dbReference type="CDD" id="cd01572">
    <property type="entry name" value="QPRTase"/>
    <property type="match status" value="1"/>
</dbReference>
<keyword evidence="6 9" id="KW-0328">Glycosyltransferase</keyword>
<dbReference type="InterPro" id="IPR013785">
    <property type="entry name" value="Aldolase_TIM"/>
</dbReference>
<dbReference type="FunFam" id="3.20.20.70:FF:000030">
    <property type="entry name" value="Nicotinate-nucleotide pyrophosphorylase, carboxylating"/>
    <property type="match status" value="1"/>
</dbReference>
<dbReference type="Pfam" id="PF01729">
    <property type="entry name" value="QRPTase_C"/>
    <property type="match status" value="1"/>
</dbReference>
<dbReference type="PANTHER" id="PTHR32179">
    <property type="entry name" value="NICOTINATE-NUCLEOTIDE PYROPHOSPHORYLASE [CARBOXYLATING]"/>
    <property type="match status" value="1"/>
</dbReference>
<comment type="similarity">
    <text evidence="3 9">Belongs to the NadC/ModD family.</text>
</comment>
<evidence type="ECO:0000259" key="10">
    <source>
        <dbReference type="Pfam" id="PF01729"/>
    </source>
</evidence>
<keyword evidence="7 9" id="KW-0808">Transferase</keyword>
<comment type="function">
    <text evidence="1">Involved in the catabolism of quinolinic acid (QA).</text>
</comment>
<organism evidence="12 13">
    <name type="scientific">Puniceicoccus vermicola</name>
    <dbReference type="NCBI Taxonomy" id="388746"/>
    <lineage>
        <taxon>Bacteria</taxon>
        <taxon>Pseudomonadati</taxon>
        <taxon>Verrucomicrobiota</taxon>
        <taxon>Opitutia</taxon>
        <taxon>Puniceicoccales</taxon>
        <taxon>Puniceicoccaceae</taxon>
        <taxon>Puniceicoccus</taxon>
    </lineage>
</organism>
<evidence type="ECO:0000256" key="3">
    <source>
        <dbReference type="ARBA" id="ARBA00009400"/>
    </source>
</evidence>
<evidence type="ECO:0000313" key="13">
    <source>
        <dbReference type="Proteomes" id="UP000525652"/>
    </source>
</evidence>